<keyword evidence="3" id="KW-1185">Reference proteome</keyword>
<feature type="transmembrane region" description="Helical" evidence="1">
    <location>
        <begin position="60"/>
        <end position="80"/>
    </location>
</feature>
<sequence length="171" mass="19347">MEKNLQYLEFLALNSKEVIEKQVDSYRQQHSYAGTIIGFTVLFIPFFLNSLEGANQSIQLITIIPIACFISSILLMLSIFRSKPLDQALSVTKYEALLKKSYEDILLYEIEANKVSYNKNNRATLKASKRYMQGVGLTTFAILVAIVLLLLNSFLSIEKVPTKVQVVNTTQ</sequence>
<name>A0A1M6ZZQ0_9FLAO</name>
<dbReference type="Proteomes" id="UP000184028">
    <property type="component" value="Unassembled WGS sequence"/>
</dbReference>
<keyword evidence="1" id="KW-1133">Transmembrane helix</keyword>
<protein>
    <submittedName>
        <fullName evidence="2">Uncharacterized protein</fullName>
    </submittedName>
</protein>
<feature type="transmembrane region" description="Helical" evidence="1">
    <location>
        <begin position="31"/>
        <end position="48"/>
    </location>
</feature>
<gene>
    <name evidence="2" type="ORF">SAMN05444484_1011214</name>
</gene>
<evidence type="ECO:0000256" key="1">
    <source>
        <dbReference type="SAM" id="Phobius"/>
    </source>
</evidence>
<evidence type="ECO:0000313" key="2">
    <source>
        <dbReference type="EMBL" id="SHL35839.1"/>
    </source>
</evidence>
<proteinExistence type="predicted"/>
<organism evidence="2 3">
    <name type="scientific">Flavobacterium chilense</name>
    <dbReference type="NCBI Taxonomy" id="946677"/>
    <lineage>
        <taxon>Bacteria</taxon>
        <taxon>Pseudomonadati</taxon>
        <taxon>Bacteroidota</taxon>
        <taxon>Flavobacteriia</taxon>
        <taxon>Flavobacteriales</taxon>
        <taxon>Flavobacteriaceae</taxon>
        <taxon>Flavobacterium</taxon>
    </lineage>
</organism>
<dbReference type="AlphaFoldDB" id="A0A1M6ZZQ0"/>
<dbReference type="OrthoDB" id="1375024at2"/>
<accession>A0A1M6ZZQ0</accession>
<keyword evidence="1" id="KW-0472">Membrane</keyword>
<dbReference type="STRING" id="946677.SAMN05444484_1011214"/>
<evidence type="ECO:0000313" key="3">
    <source>
        <dbReference type="Proteomes" id="UP000184028"/>
    </source>
</evidence>
<keyword evidence="1" id="KW-0812">Transmembrane</keyword>
<dbReference type="EMBL" id="FRBT01000001">
    <property type="protein sequence ID" value="SHL35839.1"/>
    <property type="molecule type" value="Genomic_DNA"/>
</dbReference>
<reference evidence="3" key="1">
    <citation type="submission" date="2016-11" db="EMBL/GenBank/DDBJ databases">
        <authorList>
            <person name="Varghese N."/>
            <person name="Submissions S."/>
        </authorList>
    </citation>
    <scope>NUCLEOTIDE SEQUENCE [LARGE SCALE GENOMIC DNA]</scope>
    <source>
        <strain evidence="3">DSM 24724</strain>
    </source>
</reference>
<feature type="transmembrane region" description="Helical" evidence="1">
    <location>
        <begin position="135"/>
        <end position="155"/>
    </location>
</feature>
<dbReference type="RefSeq" id="WP_068841003.1">
    <property type="nucleotide sequence ID" value="NZ_FRBT01000001.1"/>
</dbReference>